<dbReference type="Proteomes" id="UP001148838">
    <property type="component" value="Unassembled WGS sequence"/>
</dbReference>
<sequence>MSQTKRSYNNFDDANLNRAAEAVRQSQNIKRARAAVSPEIIDSYFEELSETLKDVPPEAIINYDETSMQDNPGKSKVNVHRSCKYPERIIDFSKSNFSVMFASTTSGVALSSYVVYKADHLYSTWTEGGPAGTRYNRSKSGWFEGNIFEEWFETIALPYMKKTLVESICSINIVLQRLPQVSQAEDDSTSAARWTSSFEEFLKNTREKETKVNPRRKKITVTPGKSLTERNVIEELRKNETETAQKRREKENHKKVTHQARRNKRKASDNGNCSGDPADDPEPVPEKRRGKKNNEDESTDESDVISLHHYQMRRNILQYCLIMANKK</sequence>
<evidence type="ECO:0000313" key="3">
    <source>
        <dbReference type="EMBL" id="KAJ4441200.1"/>
    </source>
</evidence>
<evidence type="ECO:0000256" key="1">
    <source>
        <dbReference type="SAM" id="MobiDB-lite"/>
    </source>
</evidence>
<evidence type="ECO:0000259" key="2">
    <source>
        <dbReference type="Pfam" id="PF03184"/>
    </source>
</evidence>
<proteinExistence type="predicted"/>
<organism evidence="3 4">
    <name type="scientific">Periplaneta americana</name>
    <name type="common">American cockroach</name>
    <name type="synonym">Blatta americana</name>
    <dbReference type="NCBI Taxonomy" id="6978"/>
    <lineage>
        <taxon>Eukaryota</taxon>
        <taxon>Metazoa</taxon>
        <taxon>Ecdysozoa</taxon>
        <taxon>Arthropoda</taxon>
        <taxon>Hexapoda</taxon>
        <taxon>Insecta</taxon>
        <taxon>Pterygota</taxon>
        <taxon>Neoptera</taxon>
        <taxon>Polyneoptera</taxon>
        <taxon>Dictyoptera</taxon>
        <taxon>Blattodea</taxon>
        <taxon>Blattoidea</taxon>
        <taxon>Blattidae</taxon>
        <taxon>Blattinae</taxon>
        <taxon>Periplaneta</taxon>
    </lineage>
</organism>
<name>A0ABQ8T5P5_PERAM</name>
<comment type="caution">
    <text evidence="3">The sequence shown here is derived from an EMBL/GenBank/DDBJ whole genome shotgun (WGS) entry which is preliminary data.</text>
</comment>
<feature type="compositionally biased region" description="Basic and acidic residues" evidence="1">
    <location>
        <begin position="227"/>
        <end position="254"/>
    </location>
</feature>
<evidence type="ECO:0000313" key="4">
    <source>
        <dbReference type="Proteomes" id="UP001148838"/>
    </source>
</evidence>
<feature type="region of interest" description="Disordered" evidence="1">
    <location>
        <begin position="205"/>
        <end position="306"/>
    </location>
</feature>
<accession>A0ABQ8T5P5</accession>
<dbReference type="Pfam" id="PF03184">
    <property type="entry name" value="DDE_1"/>
    <property type="match status" value="1"/>
</dbReference>
<dbReference type="InterPro" id="IPR004875">
    <property type="entry name" value="DDE_SF_endonuclease_dom"/>
</dbReference>
<reference evidence="3 4" key="1">
    <citation type="journal article" date="2022" name="Allergy">
        <title>Genome assembly and annotation of Periplaneta americana reveal a comprehensive cockroach allergen profile.</title>
        <authorList>
            <person name="Wang L."/>
            <person name="Xiong Q."/>
            <person name="Saelim N."/>
            <person name="Wang L."/>
            <person name="Nong W."/>
            <person name="Wan A.T."/>
            <person name="Shi M."/>
            <person name="Liu X."/>
            <person name="Cao Q."/>
            <person name="Hui J.H.L."/>
            <person name="Sookrung N."/>
            <person name="Leung T.F."/>
            <person name="Tungtrongchitr A."/>
            <person name="Tsui S.K.W."/>
        </authorList>
    </citation>
    <scope>NUCLEOTIDE SEQUENCE [LARGE SCALE GENOMIC DNA]</scope>
    <source>
        <strain evidence="3">PWHHKU_190912</strain>
    </source>
</reference>
<feature type="compositionally biased region" description="Basic residues" evidence="1">
    <location>
        <begin position="255"/>
        <end position="265"/>
    </location>
</feature>
<keyword evidence="4" id="KW-1185">Reference proteome</keyword>
<feature type="domain" description="DDE-1" evidence="2">
    <location>
        <begin position="99"/>
        <end position="162"/>
    </location>
</feature>
<feature type="compositionally biased region" description="Basic and acidic residues" evidence="1">
    <location>
        <begin position="284"/>
        <end position="295"/>
    </location>
</feature>
<gene>
    <name evidence="3" type="ORF">ANN_11051</name>
</gene>
<dbReference type="EMBL" id="JAJSOF020000015">
    <property type="protein sequence ID" value="KAJ4441200.1"/>
    <property type="molecule type" value="Genomic_DNA"/>
</dbReference>
<protein>
    <recommendedName>
        <fullName evidence="2">DDE-1 domain-containing protein</fullName>
    </recommendedName>
</protein>